<feature type="domain" description="PPM-type phosphatase" evidence="2">
    <location>
        <begin position="54"/>
        <end position="297"/>
    </location>
</feature>
<reference evidence="3" key="1">
    <citation type="submission" date="2020-10" db="EMBL/GenBank/DDBJ databases">
        <authorList>
            <person name="Gilroy R."/>
        </authorList>
    </citation>
    <scope>NUCLEOTIDE SEQUENCE</scope>
    <source>
        <strain evidence="3">ChiSxjej1B13-7958</strain>
    </source>
</reference>
<feature type="transmembrane region" description="Helical" evidence="1">
    <location>
        <begin position="12"/>
        <end position="33"/>
    </location>
</feature>
<dbReference type="SUPFAM" id="SSF81606">
    <property type="entry name" value="PP2C-like"/>
    <property type="match status" value="1"/>
</dbReference>
<protein>
    <submittedName>
        <fullName evidence="3">Serine/threonine-protein phosphatase</fullName>
    </submittedName>
</protein>
<evidence type="ECO:0000259" key="2">
    <source>
        <dbReference type="PROSITE" id="PS51746"/>
    </source>
</evidence>
<dbReference type="PROSITE" id="PS51746">
    <property type="entry name" value="PPM_2"/>
    <property type="match status" value="1"/>
</dbReference>
<evidence type="ECO:0000256" key="1">
    <source>
        <dbReference type="SAM" id="Phobius"/>
    </source>
</evidence>
<dbReference type="Gene3D" id="3.60.40.10">
    <property type="entry name" value="PPM-type phosphatase domain"/>
    <property type="match status" value="1"/>
</dbReference>
<comment type="caution">
    <text evidence="3">The sequence shown here is derived from an EMBL/GenBank/DDBJ whole genome shotgun (WGS) entry which is preliminary data.</text>
</comment>
<dbReference type="InterPro" id="IPR001932">
    <property type="entry name" value="PPM-type_phosphatase-like_dom"/>
</dbReference>
<dbReference type="SMART" id="SM00331">
    <property type="entry name" value="PP2C_SIG"/>
    <property type="match status" value="1"/>
</dbReference>
<dbReference type="Proteomes" id="UP000824242">
    <property type="component" value="Unassembled WGS sequence"/>
</dbReference>
<dbReference type="SMART" id="SM00332">
    <property type="entry name" value="PP2Cc"/>
    <property type="match status" value="1"/>
</dbReference>
<name>A0A9D1APB6_9FIRM</name>
<sequence>MNGEISPALFWGLAGLVLVLIAAAASGITALVIRRKSKSAPKPAPEAGEPLSVQVGKLHAQGAREGQQDCFSVSPEDLWETHGLLAVVADGMGGLENGDQVSQTAVSAVINSFFSLPTEMEPQRQLLTLLQSANGAVNYLLGPERVGQCGSTLVAGLLKKDGFSFLSVGDSRVCLFRDGVLVQLNREHIYRRELELRAVNGEGTLEEAASHPRASGLTSYLGMGQIRGVDLPDQPVRIQPGDRFLLMSDGVYNALTSEELCGALSLDAQEAADAIGEMVESRAWPGQDNYTAVIIQYGSSKTDKVGEKHDSARGLFRCRRKRGK</sequence>
<dbReference type="AlphaFoldDB" id="A0A9D1APB6"/>
<organism evidence="3 4">
    <name type="scientific">Candidatus Caccousia avicola</name>
    <dbReference type="NCBI Taxonomy" id="2840721"/>
    <lineage>
        <taxon>Bacteria</taxon>
        <taxon>Bacillati</taxon>
        <taxon>Bacillota</taxon>
        <taxon>Clostridia</taxon>
        <taxon>Eubacteriales</taxon>
        <taxon>Oscillospiraceae</taxon>
        <taxon>Oscillospiraceae incertae sedis</taxon>
        <taxon>Candidatus Caccousia</taxon>
    </lineage>
</organism>
<keyword evidence="1" id="KW-1133">Transmembrane helix</keyword>
<proteinExistence type="predicted"/>
<dbReference type="Pfam" id="PF13672">
    <property type="entry name" value="PP2C_2"/>
    <property type="match status" value="1"/>
</dbReference>
<dbReference type="CDD" id="cd00143">
    <property type="entry name" value="PP2Cc"/>
    <property type="match status" value="1"/>
</dbReference>
<keyword evidence="1" id="KW-0472">Membrane</keyword>
<dbReference type="EMBL" id="DVGZ01000119">
    <property type="protein sequence ID" value="HIR48154.1"/>
    <property type="molecule type" value="Genomic_DNA"/>
</dbReference>
<accession>A0A9D1APB6</accession>
<dbReference type="InterPro" id="IPR036457">
    <property type="entry name" value="PPM-type-like_dom_sf"/>
</dbReference>
<evidence type="ECO:0000313" key="3">
    <source>
        <dbReference type="EMBL" id="HIR48154.1"/>
    </source>
</evidence>
<reference evidence="3" key="2">
    <citation type="journal article" date="2021" name="PeerJ">
        <title>Extensive microbial diversity within the chicken gut microbiome revealed by metagenomics and culture.</title>
        <authorList>
            <person name="Gilroy R."/>
            <person name="Ravi A."/>
            <person name="Getino M."/>
            <person name="Pursley I."/>
            <person name="Horton D.L."/>
            <person name="Alikhan N.F."/>
            <person name="Baker D."/>
            <person name="Gharbi K."/>
            <person name="Hall N."/>
            <person name="Watson M."/>
            <person name="Adriaenssens E.M."/>
            <person name="Foster-Nyarko E."/>
            <person name="Jarju S."/>
            <person name="Secka A."/>
            <person name="Antonio M."/>
            <person name="Oren A."/>
            <person name="Chaudhuri R.R."/>
            <person name="La Ragione R."/>
            <person name="Hildebrand F."/>
            <person name="Pallen M.J."/>
        </authorList>
    </citation>
    <scope>NUCLEOTIDE SEQUENCE</scope>
    <source>
        <strain evidence="3">ChiSxjej1B13-7958</strain>
    </source>
</reference>
<gene>
    <name evidence="3" type="ORF">IAB89_10965</name>
</gene>
<keyword evidence="1" id="KW-0812">Transmembrane</keyword>
<evidence type="ECO:0000313" key="4">
    <source>
        <dbReference type="Proteomes" id="UP000824242"/>
    </source>
</evidence>